<evidence type="ECO:0000256" key="1">
    <source>
        <dbReference type="SAM" id="Phobius"/>
    </source>
</evidence>
<name>A0AAD6WU04_9AGAR</name>
<keyword evidence="3" id="KW-1185">Reference proteome</keyword>
<organism evidence="2 3">
    <name type="scientific">Mycena alexandri</name>
    <dbReference type="NCBI Taxonomy" id="1745969"/>
    <lineage>
        <taxon>Eukaryota</taxon>
        <taxon>Fungi</taxon>
        <taxon>Dikarya</taxon>
        <taxon>Basidiomycota</taxon>
        <taxon>Agaricomycotina</taxon>
        <taxon>Agaricomycetes</taxon>
        <taxon>Agaricomycetidae</taxon>
        <taxon>Agaricales</taxon>
        <taxon>Marasmiineae</taxon>
        <taxon>Mycenaceae</taxon>
        <taxon>Mycena</taxon>
    </lineage>
</organism>
<accession>A0AAD6WU04</accession>
<comment type="caution">
    <text evidence="2">The sequence shown here is derived from an EMBL/GenBank/DDBJ whole genome shotgun (WGS) entry which is preliminary data.</text>
</comment>
<evidence type="ECO:0000313" key="3">
    <source>
        <dbReference type="Proteomes" id="UP001218188"/>
    </source>
</evidence>
<reference evidence="2" key="1">
    <citation type="submission" date="2023-03" db="EMBL/GenBank/DDBJ databases">
        <title>Massive genome expansion in bonnet fungi (Mycena s.s.) driven by repeated elements and novel gene families across ecological guilds.</title>
        <authorList>
            <consortium name="Lawrence Berkeley National Laboratory"/>
            <person name="Harder C.B."/>
            <person name="Miyauchi S."/>
            <person name="Viragh M."/>
            <person name="Kuo A."/>
            <person name="Thoen E."/>
            <person name="Andreopoulos B."/>
            <person name="Lu D."/>
            <person name="Skrede I."/>
            <person name="Drula E."/>
            <person name="Henrissat B."/>
            <person name="Morin E."/>
            <person name="Kohler A."/>
            <person name="Barry K."/>
            <person name="LaButti K."/>
            <person name="Morin E."/>
            <person name="Salamov A."/>
            <person name="Lipzen A."/>
            <person name="Mereny Z."/>
            <person name="Hegedus B."/>
            <person name="Baldrian P."/>
            <person name="Stursova M."/>
            <person name="Weitz H."/>
            <person name="Taylor A."/>
            <person name="Grigoriev I.V."/>
            <person name="Nagy L.G."/>
            <person name="Martin F."/>
            <person name="Kauserud H."/>
        </authorList>
    </citation>
    <scope>NUCLEOTIDE SEQUENCE</scope>
    <source>
        <strain evidence="2">CBHHK200</strain>
    </source>
</reference>
<dbReference type="AlphaFoldDB" id="A0AAD6WU04"/>
<proteinExistence type="predicted"/>
<sequence length="132" mass="14068">MLFYPILLPWPILLHALGLTTLGCSLLFAKPTEKAPEDLSPLGIATTALGLAYLSTAYMPIAENQFLHASAPVRVSLALLAGLKWSMSIGAENARLYKKRNVLLGVLLYDGLGGLLLGWYLGTLSGKVAASK</sequence>
<keyword evidence="1" id="KW-1133">Transmembrane helix</keyword>
<gene>
    <name evidence="2" type="ORF">C8F04DRAFT_1134184</name>
</gene>
<protein>
    <submittedName>
        <fullName evidence="2">Uncharacterized protein</fullName>
    </submittedName>
</protein>
<feature type="transmembrane region" description="Helical" evidence="1">
    <location>
        <begin position="102"/>
        <end position="122"/>
    </location>
</feature>
<feature type="transmembrane region" description="Helical" evidence="1">
    <location>
        <begin position="41"/>
        <end position="61"/>
    </location>
</feature>
<feature type="transmembrane region" description="Helical" evidence="1">
    <location>
        <begin position="12"/>
        <end position="29"/>
    </location>
</feature>
<dbReference type="EMBL" id="JARJCM010000187">
    <property type="protein sequence ID" value="KAJ7023526.1"/>
    <property type="molecule type" value="Genomic_DNA"/>
</dbReference>
<keyword evidence="1" id="KW-0472">Membrane</keyword>
<evidence type="ECO:0000313" key="2">
    <source>
        <dbReference type="EMBL" id="KAJ7023526.1"/>
    </source>
</evidence>
<dbReference type="Proteomes" id="UP001218188">
    <property type="component" value="Unassembled WGS sequence"/>
</dbReference>
<keyword evidence="1" id="KW-0812">Transmembrane</keyword>